<dbReference type="Gene3D" id="3.40.50.1820">
    <property type="entry name" value="alpha/beta hydrolase"/>
    <property type="match status" value="1"/>
</dbReference>
<dbReference type="InterPro" id="IPR001031">
    <property type="entry name" value="Thioesterase"/>
</dbReference>
<evidence type="ECO:0000313" key="3">
    <source>
        <dbReference type="Proteomes" id="UP000190951"/>
    </source>
</evidence>
<dbReference type="EC" id="1.1.-.-" evidence="2"/>
<reference evidence="2 3" key="1">
    <citation type="submission" date="2022-04" db="EMBL/GenBank/DDBJ databases">
        <title>Genome sequence of C. roseum typestrain.</title>
        <authorList>
            <person name="Poehlein A."/>
            <person name="Schoch T."/>
            <person name="Duerre P."/>
            <person name="Daniel R."/>
        </authorList>
    </citation>
    <scope>NUCLEOTIDE SEQUENCE [LARGE SCALE GENOMIC DNA]</scope>
    <source>
        <strain evidence="2 3">DSM 7320</strain>
    </source>
</reference>
<keyword evidence="2" id="KW-0560">Oxidoreductase</keyword>
<dbReference type="RefSeq" id="WP_077835892.1">
    <property type="nucleotide sequence ID" value="NZ_CP096983.1"/>
</dbReference>
<dbReference type="GO" id="GO:0016491">
    <property type="term" value="F:oxidoreductase activity"/>
    <property type="evidence" value="ECO:0007669"/>
    <property type="project" value="UniProtKB-KW"/>
</dbReference>
<dbReference type="SUPFAM" id="SSF53474">
    <property type="entry name" value="alpha/beta-Hydrolases"/>
    <property type="match status" value="1"/>
</dbReference>
<dbReference type="EMBL" id="CP096983">
    <property type="protein sequence ID" value="URZ11173.1"/>
    <property type="molecule type" value="Genomic_DNA"/>
</dbReference>
<comment type="similarity">
    <text evidence="1">Belongs to the thioesterase family.</text>
</comment>
<dbReference type="PANTHER" id="PTHR11487:SF0">
    <property type="entry name" value="S-ACYL FATTY ACID SYNTHASE THIOESTERASE, MEDIUM CHAIN"/>
    <property type="match status" value="1"/>
</dbReference>
<keyword evidence="3" id="KW-1185">Reference proteome</keyword>
<dbReference type="Proteomes" id="UP000190951">
    <property type="component" value="Chromosome"/>
</dbReference>
<dbReference type="AlphaFoldDB" id="A0A1S8KX00"/>
<dbReference type="Pfam" id="PF00975">
    <property type="entry name" value="Thioesterase"/>
    <property type="match status" value="1"/>
</dbReference>
<gene>
    <name evidence="2" type="primary">lgrE_1</name>
    <name evidence="2" type="ORF">CROST_018900</name>
</gene>
<protein>
    <submittedName>
        <fullName evidence="2">Linear gramicidin dehydrogenase LgrE</fullName>
        <ecNumber evidence="2">1.1.-.-</ecNumber>
    </submittedName>
</protein>
<evidence type="ECO:0000256" key="1">
    <source>
        <dbReference type="ARBA" id="ARBA00007169"/>
    </source>
</evidence>
<dbReference type="InterPro" id="IPR029058">
    <property type="entry name" value="AB_hydrolase_fold"/>
</dbReference>
<proteinExistence type="inferred from homology"/>
<name>A0A1S8KX00_9CLOT</name>
<sequence length="235" mass="27302">MKLFCLPYAGGAKNIYYKWIKAIDEHIKIEGIELKGRGIRYGEGFYVDFEEAVEDIYINIKNKIQDDDYAIFGHSMGSLLSFELYYKILENGGKLPKHMFFSAYRAPHIVRTEEPIHNLPDDEFIKEVIALGGTPKEVAENKELCELVTPILRNDFRILELYKYKEKTNPIECDITVLNGKYDKLNVKDINGWKIHSSKHTRIINFEGNHFFINSNMDKIINTIEETLLCDSIQI</sequence>
<dbReference type="GO" id="GO:0008610">
    <property type="term" value="P:lipid biosynthetic process"/>
    <property type="evidence" value="ECO:0007669"/>
    <property type="project" value="TreeGrafter"/>
</dbReference>
<dbReference type="InterPro" id="IPR012223">
    <property type="entry name" value="TEII"/>
</dbReference>
<organism evidence="2 3">
    <name type="scientific">Clostridium felsineum</name>
    <dbReference type="NCBI Taxonomy" id="36839"/>
    <lineage>
        <taxon>Bacteria</taxon>
        <taxon>Bacillati</taxon>
        <taxon>Bacillota</taxon>
        <taxon>Clostridia</taxon>
        <taxon>Eubacteriales</taxon>
        <taxon>Clostridiaceae</taxon>
        <taxon>Clostridium</taxon>
    </lineage>
</organism>
<dbReference type="STRING" id="84029.CROST_45990"/>
<dbReference type="KEGG" id="crw:CROST_018900"/>
<dbReference type="PANTHER" id="PTHR11487">
    <property type="entry name" value="THIOESTERASE"/>
    <property type="match status" value="1"/>
</dbReference>
<accession>A0A1S8KX00</accession>
<evidence type="ECO:0000313" key="2">
    <source>
        <dbReference type="EMBL" id="URZ11173.1"/>
    </source>
</evidence>